<dbReference type="Proteomes" id="UP000637383">
    <property type="component" value="Unassembled WGS sequence"/>
</dbReference>
<dbReference type="RefSeq" id="WP_190956598.1">
    <property type="nucleotide sequence ID" value="NZ_JACJTU010000017.1"/>
</dbReference>
<reference evidence="1 2" key="1">
    <citation type="journal article" date="2020" name="ISME J.">
        <title>Comparative genomics reveals insights into cyanobacterial evolution and habitat adaptation.</title>
        <authorList>
            <person name="Chen M.Y."/>
            <person name="Teng W.K."/>
            <person name="Zhao L."/>
            <person name="Hu C.X."/>
            <person name="Zhou Y.K."/>
            <person name="Han B.P."/>
            <person name="Song L.R."/>
            <person name="Shu W.S."/>
        </authorList>
    </citation>
    <scope>NUCLEOTIDE SEQUENCE [LARGE SCALE GENOMIC DNA]</scope>
    <source>
        <strain evidence="1 2">FACHB-159</strain>
    </source>
</reference>
<evidence type="ECO:0000313" key="2">
    <source>
        <dbReference type="Proteomes" id="UP000637383"/>
    </source>
</evidence>
<organism evidence="1 2">
    <name type="scientific">Nostoc paludosum FACHB-159</name>
    <dbReference type="NCBI Taxonomy" id="2692908"/>
    <lineage>
        <taxon>Bacteria</taxon>
        <taxon>Bacillati</taxon>
        <taxon>Cyanobacteriota</taxon>
        <taxon>Cyanophyceae</taxon>
        <taxon>Nostocales</taxon>
        <taxon>Nostocaceae</taxon>
        <taxon>Nostoc</taxon>
    </lineage>
</organism>
<sequence length="110" mass="12361">MKFFVPAAKDDVKAEQVYNALAQSLEAPITEKRIWKLQWCDNETEMKCEVGKSLPSSYQTGKELVLAIFECENFYKICTLTRGGVKGEPILAVKNSQSSATYFSDNVNNI</sequence>
<dbReference type="EMBL" id="JACJTU010000017">
    <property type="protein sequence ID" value="MBD2735937.1"/>
    <property type="molecule type" value="Genomic_DNA"/>
</dbReference>
<comment type="caution">
    <text evidence="1">The sequence shown here is derived from an EMBL/GenBank/DDBJ whole genome shotgun (WGS) entry which is preliminary data.</text>
</comment>
<name>A0ABR8KCU6_9NOSO</name>
<gene>
    <name evidence="1" type="ORF">H6H03_18915</name>
</gene>
<proteinExistence type="predicted"/>
<evidence type="ECO:0000313" key="1">
    <source>
        <dbReference type="EMBL" id="MBD2735937.1"/>
    </source>
</evidence>
<accession>A0ABR8KCU6</accession>
<keyword evidence="2" id="KW-1185">Reference proteome</keyword>
<protein>
    <submittedName>
        <fullName evidence="1">Uncharacterized protein</fullName>
    </submittedName>
</protein>